<dbReference type="PROSITE" id="PS50017">
    <property type="entry name" value="DEATH_DOMAIN"/>
    <property type="match status" value="1"/>
</dbReference>
<proteinExistence type="predicted"/>
<evidence type="ECO:0000313" key="3">
    <source>
        <dbReference type="Proteomes" id="UP000000305"/>
    </source>
</evidence>
<dbReference type="FunFam" id="1.10.533.10:FF:000080">
    <property type="entry name" value="Uncharacterized protein"/>
    <property type="match status" value="1"/>
</dbReference>
<protein>
    <recommendedName>
        <fullName evidence="1">Death domain-containing protein</fullName>
    </recommendedName>
</protein>
<accession>E9FSG9</accession>
<reference evidence="2 3" key="1">
    <citation type="journal article" date="2011" name="Science">
        <title>The ecoresponsive genome of Daphnia pulex.</title>
        <authorList>
            <person name="Colbourne J.K."/>
            <person name="Pfrender M.E."/>
            <person name="Gilbert D."/>
            <person name="Thomas W.K."/>
            <person name="Tucker A."/>
            <person name="Oakley T.H."/>
            <person name="Tokishita S."/>
            <person name="Aerts A."/>
            <person name="Arnold G.J."/>
            <person name="Basu M.K."/>
            <person name="Bauer D.J."/>
            <person name="Caceres C.E."/>
            <person name="Carmel L."/>
            <person name="Casola C."/>
            <person name="Choi J.H."/>
            <person name="Detter J.C."/>
            <person name="Dong Q."/>
            <person name="Dusheyko S."/>
            <person name="Eads B.D."/>
            <person name="Frohlich T."/>
            <person name="Geiler-Samerotte K.A."/>
            <person name="Gerlach D."/>
            <person name="Hatcher P."/>
            <person name="Jogdeo S."/>
            <person name="Krijgsveld J."/>
            <person name="Kriventseva E.V."/>
            <person name="Kultz D."/>
            <person name="Laforsch C."/>
            <person name="Lindquist E."/>
            <person name="Lopez J."/>
            <person name="Manak J.R."/>
            <person name="Muller J."/>
            <person name="Pangilinan J."/>
            <person name="Patwardhan R.P."/>
            <person name="Pitluck S."/>
            <person name="Pritham E.J."/>
            <person name="Rechtsteiner A."/>
            <person name="Rho M."/>
            <person name="Rogozin I.B."/>
            <person name="Sakarya O."/>
            <person name="Salamov A."/>
            <person name="Schaack S."/>
            <person name="Shapiro H."/>
            <person name="Shiga Y."/>
            <person name="Skalitzky C."/>
            <person name="Smith Z."/>
            <person name="Souvorov A."/>
            <person name="Sung W."/>
            <person name="Tang Z."/>
            <person name="Tsuchiya D."/>
            <person name="Tu H."/>
            <person name="Vos H."/>
            <person name="Wang M."/>
            <person name="Wolf Y.I."/>
            <person name="Yamagata H."/>
            <person name="Yamada T."/>
            <person name="Ye Y."/>
            <person name="Shaw J.R."/>
            <person name="Andrews J."/>
            <person name="Crease T.J."/>
            <person name="Tang H."/>
            <person name="Lucas S.M."/>
            <person name="Robertson H.M."/>
            <person name="Bork P."/>
            <person name="Koonin E.V."/>
            <person name="Zdobnov E.M."/>
            <person name="Grigoriev I.V."/>
            <person name="Lynch M."/>
            <person name="Boore J.L."/>
        </authorList>
    </citation>
    <scope>NUCLEOTIDE SEQUENCE [LARGE SCALE GENOMIC DNA]</scope>
</reference>
<dbReference type="InterPro" id="IPR000488">
    <property type="entry name" value="Death_dom"/>
</dbReference>
<sequence>MSSAAENRHLPFHELIEECSNMLARMDTLQLNALIERFSAEIDSRQTLNYLVDGPSLLTYLISRHVVRPDNLSALIAMAEVADRSDLKQIIGRYCHSPSSSSHPKDMSMLIDNAFAQVSEGIQNDWRNLARQLTLAEFDIANIQASTSNDQQLAASEMLDLFRRRRSHRDLVRELVTALRAIKRFSLAAKVDELVNAVPAQYA</sequence>
<dbReference type="PANTHER" id="PTHR15077:SF10">
    <property type="entry name" value="FAS-ASSOCIATED DEATH DOMAIN PROTEIN"/>
    <property type="match status" value="1"/>
</dbReference>
<name>E9FSG9_DAPPU</name>
<dbReference type="GO" id="GO:0089720">
    <property type="term" value="F:caspase binding"/>
    <property type="evidence" value="ECO:0000318"/>
    <property type="project" value="GO_Central"/>
</dbReference>
<dbReference type="GO" id="GO:0097191">
    <property type="term" value="P:extrinsic apoptotic signaling pathway"/>
    <property type="evidence" value="ECO:0000318"/>
    <property type="project" value="GO_Central"/>
</dbReference>
<feature type="domain" description="Death" evidence="1">
    <location>
        <begin position="111"/>
        <end position="195"/>
    </location>
</feature>
<evidence type="ECO:0000259" key="1">
    <source>
        <dbReference type="PROSITE" id="PS50017"/>
    </source>
</evidence>
<dbReference type="OrthoDB" id="6343336at2759"/>
<dbReference type="SMART" id="SM00005">
    <property type="entry name" value="DEATH"/>
    <property type="match status" value="1"/>
</dbReference>
<dbReference type="GO" id="GO:0005123">
    <property type="term" value="F:death receptor binding"/>
    <property type="evidence" value="ECO:0000318"/>
    <property type="project" value="GO_Central"/>
</dbReference>
<dbReference type="Pfam" id="PF00531">
    <property type="entry name" value="Death"/>
    <property type="match status" value="1"/>
</dbReference>
<keyword evidence="3" id="KW-1185">Reference proteome</keyword>
<dbReference type="PANTHER" id="PTHR15077">
    <property type="entry name" value="FAS-ASSOCIATING DEATH DOMAIN-CONTAINING PROTEIN FADD"/>
    <property type="match status" value="1"/>
</dbReference>
<gene>
    <name evidence="2" type="ORF">DAPPUDRAFT_310110</name>
</gene>
<dbReference type="AlphaFoldDB" id="E9FSG9"/>
<dbReference type="FunCoup" id="E9FSG9">
    <property type="interactions" value="52"/>
</dbReference>
<dbReference type="CDD" id="cd01670">
    <property type="entry name" value="Death"/>
    <property type="match status" value="1"/>
</dbReference>
<dbReference type="InterPro" id="IPR016729">
    <property type="entry name" value="FADD"/>
</dbReference>
<dbReference type="HOGENOM" id="CLU_1350109_0_0_1"/>
<dbReference type="GO" id="GO:0045089">
    <property type="term" value="P:positive regulation of innate immune response"/>
    <property type="evidence" value="ECO:0000318"/>
    <property type="project" value="GO_Central"/>
</dbReference>
<dbReference type="InterPro" id="IPR011029">
    <property type="entry name" value="DEATH-like_dom_sf"/>
</dbReference>
<dbReference type="KEGG" id="dpx:DAPPUDRAFT_310110"/>
<dbReference type="Gene3D" id="1.10.533.10">
    <property type="entry name" value="Death Domain, Fas"/>
    <property type="match status" value="2"/>
</dbReference>
<dbReference type="InParanoid" id="E9FSG9"/>
<organism evidence="2 3">
    <name type="scientific">Daphnia pulex</name>
    <name type="common">Water flea</name>
    <dbReference type="NCBI Taxonomy" id="6669"/>
    <lineage>
        <taxon>Eukaryota</taxon>
        <taxon>Metazoa</taxon>
        <taxon>Ecdysozoa</taxon>
        <taxon>Arthropoda</taxon>
        <taxon>Crustacea</taxon>
        <taxon>Branchiopoda</taxon>
        <taxon>Diplostraca</taxon>
        <taxon>Cladocera</taxon>
        <taxon>Anomopoda</taxon>
        <taxon>Daphniidae</taxon>
        <taxon>Daphnia</taxon>
    </lineage>
</organism>
<evidence type="ECO:0000313" key="2">
    <source>
        <dbReference type="EMBL" id="EFX89833.1"/>
    </source>
</evidence>
<dbReference type="EMBL" id="GL732524">
    <property type="protein sequence ID" value="EFX89833.1"/>
    <property type="molecule type" value="Genomic_DNA"/>
</dbReference>
<dbReference type="GO" id="GO:0031265">
    <property type="term" value="C:CD95 death-inducing signaling complex"/>
    <property type="evidence" value="ECO:0000318"/>
    <property type="project" value="GO_Central"/>
</dbReference>
<dbReference type="SUPFAM" id="SSF47986">
    <property type="entry name" value="DEATH domain"/>
    <property type="match status" value="2"/>
</dbReference>
<dbReference type="Proteomes" id="UP000000305">
    <property type="component" value="Unassembled WGS sequence"/>
</dbReference>